<keyword evidence="2" id="KW-0479">Metal-binding</keyword>
<organism evidence="4 5">
    <name type="scientific">Pseudazoarcus pumilus</name>
    <dbReference type="NCBI Taxonomy" id="2067960"/>
    <lineage>
        <taxon>Bacteria</taxon>
        <taxon>Pseudomonadati</taxon>
        <taxon>Pseudomonadota</taxon>
        <taxon>Betaproteobacteria</taxon>
        <taxon>Rhodocyclales</taxon>
        <taxon>Zoogloeaceae</taxon>
        <taxon>Pseudazoarcus</taxon>
    </lineage>
</organism>
<feature type="binding site" evidence="2">
    <location>
        <position position="359"/>
    </location>
    <ligand>
        <name>Mn(2+)</name>
        <dbReference type="ChEBI" id="CHEBI:29035"/>
        <label>2</label>
    </ligand>
</feature>
<dbReference type="NCBIfam" id="TIGR01891">
    <property type="entry name" value="amidohydrolases"/>
    <property type="match status" value="1"/>
</dbReference>
<feature type="binding site" evidence="2">
    <location>
        <position position="135"/>
    </location>
    <ligand>
        <name>Mn(2+)</name>
        <dbReference type="ChEBI" id="CHEBI:29035"/>
        <label>2</label>
    </ligand>
</feature>
<feature type="domain" description="Peptidase M20 dimerisation" evidence="3">
    <location>
        <begin position="184"/>
        <end position="276"/>
    </location>
</feature>
<protein>
    <submittedName>
        <fullName evidence="4">Amidohydrolase</fullName>
    </submittedName>
</protein>
<gene>
    <name evidence="4" type="ORF">C0099_04930</name>
</gene>
<dbReference type="PANTHER" id="PTHR11014">
    <property type="entry name" value="PEPTIDASE M20 FAMILY MEMBER"/>
    <property type="match status" value="1"/>
</dbReference>
<reference evidence="4 5" key="1">
    <citation type="submission" date="2018-01" db="EMBL/GenBank/DDBJ databases">
        <authorList>
            <person name="Fu G.-Y."/>
        </authorList>
    </citation>
    <scope>NUCLEOTIDE SEQUENCE [LARGE SCALE GENOMIC DNA]</scope>
    <source>
        <strain evidence="4 5">SY39</strain>
    </source>
</reference>
<dbReference type="OrthoDB" id="8875216at2"/>
<dbReference type="Pfam" id="PF01546">
    <property type="entry name" value="Peptidase_M20"/>
    <property type="match status" value="1"/>
</dbReference>
<evidence type="ECO:0000259" key="3">
    <source>
        <dbReference type="Pfam" id="PF07687"/>
    </source>
</evidence>
<feature type="binding site" evidence="2">
    <location>
        <position position="161"/>
    </location>
    <ligand>
        <name>Mn(2+)</name>
        <dbReference type="ChEBI" id="CHEBI:29035"/>
        <label>2</label>
    </ligand>
</feature>
<dbReference type="PIRSF" id="PIRSF005962">
    <property type="entry name" value="Pept_M20D_amidohydro"/>
    <property type="match status" value="1"/>
</dbReference>
<feature type="binding site" evidence="2">
    <location>
        <position position="103"/>
    </location>
    <ligand>
        <name>Mn(2+)</name>
        <dbReference type="ChEBI" id="CHEBI:29035"/>
        <label>2</label>
    </ligand>
</feature>
<name>A0A2I6S521_9RHOO</name>
<feature type="binding site" evidence="2">
    <location>
        <position position="101"/>
    </location>
    <ligand>
        <name>Mn(2+)</name>
        <dbReference type="ChEBI" id="CHEBI:29035"/>
        <label>2</label>
    </ligand>
</feature>
<keyword evidence="2" id="KW-0464">Manganese</keyword>
<dbReference type="GO" id="GO:0019877">
    <property type="term" value="P:diaminopimelate biosynthetic process"/>
    <property type="evidence" value="ECO:0007669"/>
    <property type="project" value="UniProtKB-ARBA"/>
</dbReference>
<evidence type="ECO:0000313" key="4">
    <source>
        <dbReference type="EMBL" id="AUN94339.1"/>
    </source>
</evidence>
<dbReference type="AlphaFoldDB" id="A0A2I6S521"/>
<dbReference type="GO" id="GO:0046872">
    <property type="term" value="F:metal ion binding"/>
    <property type="evidence" value="ECO:0007669"/>
    <property type="project" value="UniProtKB-KW"/>
</dbReference>
<dbReference type="PANTHER" id="PTHR11014:SF63">
    <property type="entry name" value="METALLOPEPTIDASE, PUTATIVE (AFU_ORTHOLOGUE AFUA_6G09600)-RELATED"/>
    <property type="match status" value="1"/>
</dbReference>
<keyword evidence="5" id="KW-1185">Reference proteome</keyword>
<dbReference type="SUPFAM" id="SSF53187">
    <property type="entry name" value="Zn-dependent exopeptidases"/>
    <property type="match status" value="1"/>
</dbReference>
<dbReference type="RefSeq" id="WP_102246409.1">
    <property type="nucleotide sequence ID" value="NZ_CP025682.1"/>
</dbReference>
<accession>A0A2I6S521</accession>
<evidence type="ECO:0000256" key="1">
    <source>
        <dbReference type="ARBA" id="ARBA00022801"/>
    </source>
</evidence>
<proteinExistence type="predicted"/>
<comment type="cofactor">
    <cofactor evidence="2">
        <name>Mn(2+)</name>
        <dbReference type="ChEBI" id="CHEBI:29035"/>
    </cofactor>
    <text evidence="2">The Mn(2+) ion enhances activity.</text>
</comment>
<sequence length="389" mass="42142">MSAIEALRAEHARYTEIRRDIHAHPEMAYAEHRTAELVARHLESLGIETHRGIGGTGVVGVLRAGSSPRAIGLRADMDALPIVEQNEIDYRSRHEGCMHACGHDGHTTMLMAAAEALARREFDGTVYLVFQPAEEGMAGAKAMIDDGVLERFPMDAIFGLHNWPGLESGHFAVHDGPVMASADRFDIEVTGVGCHAAMPHLGVDPIVAASALVQAFQTIAARTIDPLDAAVVSTTIFRAGKAQNVIPDRVELAGTVRSFREEVRSTVRRRMHEVCEGIGAAHGVKIELHYRAGYPATVNSPDEAALCAEVARALVGEDKVTTEMRPSMGSEDFAFFLQHKPGCYVWLGNGPGEGGCLLHNPKYDFNDDLIPVGGAYWVELVRRLLGAAR</sequence>
<keyword evidence="1 4" id="KW-0378">Hydrolase</keyword>
<evidence type="ECO:0000313" key="5">
    <source>
        <dbReference type="Proteomes" id="UP000242205"/>
    </source>
</evidence>
<dbReference type="Pfam" id="PF07687">
    <property type="entry name" value="M20_dimer"/>
    <property type="match status" value="1"/>
</dbReference>
<dbReference type="GO" id="GO:0050118">
    <property type="term" value="F:N-acetyldiaminopimelate deacetylase activity"/>
    <property type="evidence" value="ECO:0007669"/>
    <property type="project" value="UniProtKB-ARBA"/>
</dbReference>
<dbReference type="EMBL" id="CP025682">
    <property type="protein sequence ID" value="AUN94339.1"/>
    <property type="molecule type" value="Genomic_DNA"/>
</dbReference>
<dbReference type="FunFam" id="3.30.70.360:FF:000001">
    <property type="entry name" value="N-acetyldiaminopimelate deacetylase"/>
    <property type="match status" value="1"/>
</dbReference>
<dbReference type="InterPro" id="IPR011650">
    <property type="entry name" value="Peptidase_M20_dimer"/>
</dbReference>
<dbReference type="SUPFAM" id="SSF55031">
    <property type="entry name" value="Bacterial exopeptidase dimerisation domain"/>
    <property type="match status" value="1"/>
</dbReference>
<evidence type="ECO:0000256" key="2">
    <source>
        <dbReference type="PIRSR" id="PIRSR005962-1"/>
    </source>
</evidence>
<dbReference type="KEGG" id="atw:C0099_04930"/>
<dbReference type="Gene3D" id="3.30.70.360">
    <property type="match status" value="1"/>
</dbReference>
<dbReference type="InterPro" id="IPR036264">
    <property type="entry name" value="Bact_exopeptidase_dim_dom"/>
</dbReference>
<dbReference type="InterPro" id="IPR002933">
    <property type="entry name" value="Peptidase_M20"/>
</dbReference>
<dbReference type="CDD" id="cd05666">
    <property type="entry name" value="M20_Acy1-like"/>
    <property type="match status" value="1"/>
</dbReference>
<dbReference type="Gene3D" id="3.40.630.10">
    <property type="entry name" value="Zn peptidases"/>
    <property type="match status" value="1"/>
</dbReference>
<dbReference type="InterPro" id="IPR017439">
    <property type="entry name" value="Amidohydrolase"/>
</dbReference>
<dbReference type="Proteomes" id="UP000242205">
    <property type="component" value="Chromosome"/>
</dbReference>